<dbReference type="PANTHER" id="PTHR33745">
    <property type="entry name" value="RSBT ANTAGONIST PROTEIN RSBS-RELATED"/>
    <property type="match status" value="1"/>
</dbReference>
<gene>
    <name evidence="2" type="ORF">SAMN05421803_103122</name>
</gene>
<evidence type="ECO:0000313" key="3">
    <source>
        <dbReference type="Proteomes" id="UP000184452"/>
    </source>
</evidence>
<keyword evidence="3" id="KW-1185">Reference proteome</keyword>
<dbReference type="InterPro" id="IPR051932">
    <property type="entry name" value="Bact_StressResp_Reg"/>
</dbReference>
<evidence type="ECO:0000313" key="2">
    <source>
        <dbReference type="EMBL" id="SHJ00232.1"/>
    </source>
</evidence>
<dbReference type="Proteomes" id="UP000184452">
    <property type="component" value="Unassembled WGS sequence"/>
</dbReference>
<proteinExistence type="predicted"/>
<dbReference type="STRING" id="758803.SAMN05421803_103122"/>
<dbReference type="PANTHER" id="PTHR33745:SF1">
    <property type="entry name" value="RSBT ANTAGONIST PROTEIN RSBS"/>
    <property type="match status" value="1"/>
</dbReference>
<reference evidence="2 3" key="1">
    <citation type="submission" date="2016-11" db="EMBL/GenBank/DDBJ databases">
        <authorList>
            <person name="Jaros S."/>
            <person name="Januszkiewicz K."/>
            <person name="Wedrychowicz H."/>
        </authorList>
    </citation>
    <scope>NUCLEOTIDE SEQUENCE [LARGE SCALE GENOMIC DNA]</scope>
    <source>
        <strain evidence="2 3">CGMCC 4.5723</strain>
    </source>
</reference>
<dbReference type="EMBL" id="FQZK01000003">
    <property type="protein sequence ID" value="SHJ00232.1"/>
    <property type="molecule type" value="Genomic_DNA"/>
</dbReference>
<dbReference type="CDD" id="cd07041">
    <property type="entry name" value="STAS_RsbR_RsbS_like"/>
    <property type="match status" value="1"/>
</dbReference>
<dbReference type="RefSeq" id="WP_073376748.1">
    <property type="nucleotide sequence ID" value="NZ_FQZK01000003.1"/>
</dbReference>
<sequence length="131" mass="13325">MTNPSSIPVLDLGGLLLVSIQGELPDDAAVALQEDVTNAVASTGSRGLIIDISALEMVDSFLARVLAEVAASSRLLAARTVLVGMRPAVAITLVELGLTLPGLDTARTVTEAAAGFGVSIARTGGREEWGA</sequence>
<dbReference type="Gene3D" id="3.30.750.24">
    <property type="entry name" value="STAS domain"/>
    <property type="match status" value="1"/>
</dbReference>
<accession>A0A1M6FRA6</accession>
<dbReference type="SUPFAM" id="SSF52091">
    <property type="entry name" value="SpoIIaa-like"/>
    <property type="match status" value="1"/>
</dbReference>
<feature type="domain" description="STAS" evidence="1">
    <location>
        <begin position="5"/>
        <end position="116"/>
    </location>
</feature>
<dbReference type="PROSITE" id="PS50801">
    <property type="entry name" value="STAS"/>
    <property type="match status" value="1"/>
</dbReference>
<dbReference type="InterPro" id="IPR036513">
    <property type="entry name" value="STAS_dom_sf"/>
</dbReference>
<evidence type="ECO:0000259" key="1">
    <source>
        <dbReference type="PROSITE" id="PS50801"/>
    </source>
</evidence>
<name>A0A1M6FRA6_9ACTN</name>
<protein>
    <submittedName>
        <fullName evidence="2">RsbT antagonist protein RsbS</fullName>
    </submittedName>
</protein>
<dbReference type="AlphaFoldDB" id="A0A1M6FRA6"/>
<organism evidence="2 3">
    <name type="scientific">Nocardiopsis flavescens</name>
    <dbReference type="NCBI Taxonomy" id="758803"/>
    <lineage>
        <taxon>Bacteria</taxon>
        <taxon>Bacillati</taxon>
        <taxon>Actinomycetota</taxon>
        <taxon>Actinomycetes</taxon>
        <taxon>Streptosporangiales</taxon>
        <taxon>Nocardiopsidaceae</taxon>
        <taxon>Nocardiopsis</taxon>
    </lineage>
</organism>
<dbReference type="OrthoDB" id="9797171at2"/>
<dbReference type="Pfam" id="PF01740">
    <property type="entry name" value="STAS"/>
    <property type="match status" value="1"/>
</dbReference>
<dbReference type="InterPro" id="IPR002645">
    <property type="entry name" value="STAS_dom"/>
</dbReference>